<gene>
    <name evidence="1" type="ORF">RPERSI_LOCUS7957</name>
</gene>
<protein>
    <submittedName>
        <fullName evidence="1">1407_t:CDS:1</fullName>
    </submittedName>
</protein>
<evidence type="ECO:0000313" key="2">
    <source>
        <dbReference type="Proteomes" id="UP000789920"/>
    </source>
</evidence>
<feature type="non-terminal residue" evidence="1">
    <location>
        <position position="1"/>
    </location>
</feature>
<reference evidence="1" key="1">
    <citation type="submission" date="2021-06" db="EMBL/GenBank/DDBJ databases">
        <authorList>
            <person name="Kallberg Y."/>
            <person name="Tangrot J."/>
            <person name="Rosling A."/>
        </authorList>
    </citation>
    <scope>NUCLEOTIDE SEQUENCE</scope>
    <source>
        <strain evidence="1">MA461A</strain>
    </source>
</reference>
<comment type="caution">
    <text evidence="1">The sequence shown here is derived from an EMBL/GenBank/DDBJ whole genome shotgun (WGS) entry which is preliminary data.</text>
</comment>
<organism evidence="1 2">
    <name type="scientific">Racocetra persica</name>
    <dbReference type="NCBI Taxonomy" id="160502"/>
    <lineage>
        <taxon>Eukaryota</taxon>
        <taxon>Fungi</taxon>
        <taxon>Fungi incertae sedis</taxon>
        <taxon>Mucoromycota</taxon>
        <taxon>Glomeromycotina</taxon>
        <taxon>Glomeromycetes</taxon>
        <taxon>Diversisporales</taxon>
        <taxon>Gigasporaceae</taxon>
        <taxon>Racocetra</taxon>
    </lineage>
</organism>
<evidence type="ECO:0000313" key="1">
    <source>
        <dbReference type="EMBL" id="CAG8652983.1"/>
    </source>
</evidence>
<proteinExistence type="predicted"/>
<dbReference type="Proteomes" id="UP000789920">
    <property type="component" value="Unassembled WGS sequence"/>
</dbReference>
<dbReference type="EMBL" id="CAJVQC010013956">
    <property type="protein sequence ID" value="CAG8652983.1"/>
    <property type="molecule type" value="Genomic_DNA"/>
</dbReference>
<keyword evidence="2" id="KW-1185">Reference proteome</keyword>
<sequence>ETYINFLPLLKNCKLKKQSRLNVNENIRSGLIILKCVEEAIDYISWKTIQGQVKLTNKLDDLLELTDKGHARVAKIKQGLALDLIV</sequence>
<accession>A0ACA9NG98</accession>
<name>A0ACA9NG98_9GLOM</name>